<reference evidence="2 3" key="1">
    <citation type="submission" date="2020-07" db="EMBL/GenBank/DDBJ databases">
        <title>Genomic Encyclopedia of Type Strains, Phase IV (KMG-IV): sequencing the most valuable type-strain genomes for metagenomic binning, comparative biology and taxonomic classification.</title>
        <authorList>
            <person name="Goeker M."/>
        </authorList>
    </citation>
    <scope>NUCLEOTIDE SEQUENCE [LARGE SCALE GENOMIC DNA]</scope>
    <source>
        <strain evidence="2 3">DSM 45533</strain>
    </source>
</reference>
<keyword evidence="3" id="KW-1185">Reference proteome</keyword>
<evidence type="ECO:0000256" key="1">
    <source>
        <dbReference type="SAM" id="SignalP"/>
    </source>
</evidence>
<name>A0A7W0CPJ9_9ACTN</name>
<dbReference type="EMBL" id="JACDUR010000006">
    <property type="protein sequence ID" value="MBA2895011.1"/>
    <property type="molecule type" value="Genomic_DNA"/>
</dbReference>
<dbReference type="SUPFAM" id="SSF50969">
    <property type="entry name" value="YVTN repeat-like/Quinoprotein amine dehydrogenase"/>
    <property type="match status" value="1"/>
</dbReference>
<dbReference type="Proteomes" id="UP000530928">
    <property type="component" value="Unassembled WGS sequence"/>
</dbReference>
<dbReference type="InterPro" id="IPR011042">
    <property type="entry name" value="6-blade_b-propeller_TolB-like"/>
</dbReference>
<evidence type="ECO:0008006" key="4">
    <source>
        <dbReference type="Google" id="ProtNLM"/>
    </source>
</evidence>
<dbReference type="AlphaFoldDB" id="A0A7W0CPJ9"/>
<proteinExistence type="predicted"/>
<gene>
    <name evidence="2" type="ORF">HNR30_006383</name>
</gene>
<organism evidence="2 3">
    <name type="scientific">Nonomuraea soli</name>
    <dbReference type="NCBI Taxonomy" id="1032476"/>
    <lineage>
        <taxon>Bacteria</taxon>
        <taxon>Bacillati</taxon>
        <taxon>Actinomycetota</taxon>
        <taxon>Actinomycetes</taxon>
        <taxon>Streptosporangiales</taxon>
        <taxon>Streptosporangiaceae</taxon>
        <taxon>Nonomuraea</taxon>
    </lineage>
</organism>
<feature type="signal peptide" evidence="1">
    <location>
        <begin position="1"/>
        <end position="22"/>
    </location>
</feature>
<feature type="chain" id="PRO_5031243774" description="WD40 repeat domain-containing protein" evidence="1">
    <location>
        <begin position="23"/>
        <end position="326"/>
    </location>
</feature>
<dbReference type="Gene3D" id="2.120.10.30">
    <property type="entry name" value="TolB, C-terminal domain"/>
    <property type="match status" value="1"/>
</dbReference>
<keyword evidence="1" id="KW-0732">Signal</keyword>
<sequence>MKTKTMAVAVLGLALLGTPAVAAPHNTQDHSAHHAIRYASVKACTAADGARKPCGYWRLALHDGSVQLLKDAQVVALTAKGTSSVYQAAPISVSGDGSKVAYFDRRGRLAIRTLGGGVTVLPKNALPPVAQYNITLVLSDDGRRLAAMQSGGDRRPVRVFDTATGARVGTIPAAENFADFSGDGDEVLTTSDGDEGTFDLGAYSDTGALIDRATPPQLVSANGPHALAADGRTVANVVAAGKPELVLYDMRAEKITSRVKVKLPAGSVHMIDWTGPSQVTLHLEEYRDTRPTRMTIVQIDVVSGAVKIRDRYEVLADSYVFAACGG</sequence>
<protein>
    <recommendedName>
        <fullName evidence="4">WD40 repeat domain-containing protein</fullName>
    </recommendedName>
</protein>
<dbReference type="InterPro" id="IPR011044">
    <property type="entry name" value="Quino_amine_DH_bsu"/>
</dbReference>
<evidence type="ECO:0000313" key="3">
    <source>
        <dbReference type="Proteomes" id="UP000530928"/>
    </source>
</evidence>
<dbReference type="RefSeq" id="WP_181613711.1">
    <property type="nucleotide sequence ID" value="NZ_BAABAM010000004.1"/>
</dbReference>
<comment type="caution">
    <text evidence="2">The sequence shown here is derived from an EMBL/GenBank/DDBJ whole genome shotgun (WGS) entry which is preliminary data.</text>
</comment>
<accession>A0A7W0CPJ9</accession>
<evidence type="ECO:0000313" key="2">
    <source>
        <dbReference type="EMBL" id="MBA2895011.1"/>
    </source>
</evidence>